<name>A0A933P0A2_9HYPH</name>
<feature type="domain" description="Glycosyl hydrolase family 31 C-terminal" evidence="5">
    <location>
        <begin position="848"/>
        <end position="931"/>
    </location>
</feature>
<gene>
    <name evidence="6" type="ORF">HY834_20890</name>
</gene>
<reference evidence="6" key="1">
    <citation type="submission" date="2020-07" db="EMBL/GenBank/DDBJ databases">
        <title>Huge and variable diversity of episymbiotic CPR bacteria and DPANN archaea in groundwater ecosystems.</title>
        <authorList>
            <person name="He C.Y."/>
            <person name="Keren R."/>
            <person name="Whittaker M."/>
            <person name="Farag I.F."/>
            <person name="Doudna J."/>
            <person name="Cate J.H.D."/>
            <person name="Banfield J.F."/>
        </authorList>
    </citation>
    <scope>NUCLEOTIDE SEQUENCE</scope>
    <source>
        <strain evidence="6">NC_groundwater_1586_Pr3_B-0.1um_66_15</strain>
    </source>
</reference>
<comment type="caution">
    <text evidence="6">The sequence shown here is derived from an EMBL/GenBank/DDBJ whole genome shotgun (WGS) entry which is preliminary data.</text>
</comment>
<dbReference type="InterPro" id="IPR048395">
    <property type="entry name" value="Glyco_hydro_31_C"/>
</dbReference>
<proteinExistence type="inferred from homology"/>
<keyword evidence="2" id="KW-0326">Glycosidase</keyword>
<evidence type="ECO:0000259" key="5">
    <source>
        <dbReference type="Pfam" id="PF21365"/>
    </source>
</evidence>
<dbReference type="SUPFAM" id="SSF74650">
    <property type="entry name" value="Galactose mutarotase-like"/>
    <property type="match status" value="1"/>
</dbReference>
<dbReference type="InterPro" id="IPR013780">
    <property type="entry name" value="Glyco_hydro_b"/>
</dbReference>
<dbReference type="CDD" id="cd06597">
    <property type="entry name" value="GH31_transferase_CtsY"/>
    <property type="match status" value="1"/>
</dbReference>
<dbReference type="GO" id="GO:0005975">
    <property type="term" value="P:carbohydrate metabolic process"/>
    <property type="evidence" value="ECO:0007669"/>
    <property type="project" value="InterPro"/>
</dbReference>
<dbReference type="GO" id="GO:0004553">
    <property type="term" value="F:hydrolase activity, hydrolyzing O-glycosyl compounds"/>
    <property type="evidence" value="ECO:0007669"/>
    <property type="project" value="InterPro"/>
</dbReference>
<dbReference type="InterPro" id="IPR011013">
    <property type="entry name" value="Gal_mutarotase_sf_dom"/>
</dbReference>
<dbReference type="Gene3D" id="3.20.20.80">
    <property type="entry name" value="Glycosidases"/>
    <property type="match status" value="1"/>
</dbReference>
<dbReference type="SUPFAM" id="SSF51445">
    <property type="entry name" value="(Trans)glycosidases"/>
    <property type="match status" value="1"/>
</dbReference>
<dbReference type="Proteomes" id="UP000782610">
    <property type="component" value="Unassembled WGS sequence"/>
</dbReference>
<organism evidence="6 7">
    <name type="scientific">Devosia nanyangense</name>
    <dbReference type="NCBI Taxonomy" id="1228055"/>
    <lineage>
        <taxon>Bacteria</taxon>
        <taxon>Pseudomonadati</taxon>
        <taxon>Pseudomonadota</taxon>
        <taxon>Alphaproteobacteria</taxon>
        <taxon>Hyphomicrobiales</taxon>
        <taxon>Devosiaceae</taxon>
        <taxon>Devosia</taxon>
    </lineage>
</organism>
<dbReference type="Gene3D" id="2.60.40.10">
    <property type="entry name" value="Immunoglobulins"/>
    <property type="match status" value="1"/>
</dbReference>
<dbReference type="InterPro" id="IPR013783">
    <property type="entry name" value="Ig-like_fold"/>
</dbReference>
<feature type="domain" description="Glycoside hydrolase family 31 TIM barrel" evidence="3">
    <location>
        <begin position="491"/>
        <end position="836"/>
    </location>
</feature>
<dbReference type="Gene3D" id="2.60.40.1760">
    <property type="entry name" value="glycosyl hydrolase (family 31)"/>
    <property type="match status" value="1"/>
</dbReference>
<dbReference type="Gene3D" id="2.60.40.1180">
    <property type="entry name" value="Golgi alpha-mannosidase II"/>
    <property type="match status" value="1"/>
</dbReference>
<evidence type="ECO:0000256" key="2">
    <source>
        <dbReference type="RuleBase" id="RU361185"/>
    </source>
</evidence>
<evidence type="ECO:0000313" key="7">
    <source>
        <dbReference type="Proteomes" id="UP000782610"/>
    </source>
</evidence>
<comment type="similarity">
    <text evidence="1 2">Belongs to the glycosyl hydrolase 31 family.</text>
</comment>
<feature type="domain" description="Glycoside hydrolase family 31 N-terminal" evidence="4">
    <location>
        <begin position="381"/>
        <end position="450"/>
    </location>
</feature>
<dbReference type="SUPFAM" id="SSF51011">
    <property type="entry name" value="Glycosyl hydrolase domain"/>
    <property type="match status" value="1"/>
</dbReference>
<sequence length="970" mass="108942">MTETITRDAPLWDSHPWFFELYAALLDDPKAARPAIADRLAAAADPIEAGLALFLAGTLADIGDASLVRNADHAVNHVTAALKREMSLRNNGFSDTWQVALWAGALRLANHVLNRADLTQLIAPAKNHVYARHTGGGTLMSSSDRQTLGFDVLLAAIPFGLFDAEDLIVVDAARRLAERSDASPAERQMLAWYLGEQGSYARARELVSNDVMVVARIVRSRLKRMGQLDARMIRHLPDGHGNRYEPLIEERFPKLVTAEDEVIVRALAIPLSEAEPIDCVVDGEIVHGTFRDTHWEFVLPARSAGTSPHYRLRFRNHPAVKTAEFAYEVLARKHGGHLVAKGNRVEIVPGAVTDLDPLGLDGVTISDVSWLEDATGKVREISLKLAHDPARIFGLGERYNALDQAGNRVDQFVYNQYKNQGLRTYIPMPVFYTDQGFGLHLATDSYSWFDFREPGMTFLGVEAGELRLDFLTGSVNEQIAQFIASTGEPVNVPLWALGPWMSSNNWDSDAEVRKQVALTEEHGIPATVLVIEAWSDEATFYIFNDALYAEKPGSDAFTYKDFTFPEWGRWPDPKGMVEHLHEHGLKLILWQIPVIKQTAALRHAQKRRDEEHFVANNFGVRHPDGTPLRLPEAWFKDSLLMDFTNRDGVEWWFRKRQYLIDDLGVDGFKTDGGEMVWGNDLVFADGTDGLLNRNRYPRDYISAYYRFAQQNGGICFSRAGYTGAQTFPAHWAGDERSTWDAFKRSLLAGLSAGMSGVIFWGWDFAGFSGDVPSAELYLRGAQMACFCPIMQYHAESKAELNQDRTPWNIAERSGDLRALTGYAFYANLRMQLLPYLEREAAHCVAARTPLMRAMLLDHQDDEAAVPLWDQYVFGRDLLVAPVIEEGATSREVYLPKGRWWHLFEERWYDGGGSHRIEAPLEAIPVFLREGATLPLGFDDEVRLGATMRSGVNEPRHLVSLRAGESLRDRR</sequence>
<dbReference type="PANTHER" id="PTHR43863:SF2">
    <property type="entry name" value="MALTASE-GLUCOAMYLASE"/>
    <property type="match status" value="1"/>
</dbReference>
<dbReference type="InterPro" id="IPR025887">
    <property type="entry name" value="Glyco_hydro_31_N_dom"/>
</dbReference>
<dbReference type="InterPro" id="IPR000322">
    <property type="entry name" value="Glyco_hydro_31_TIM"/>
</dbReference>
<dbReference type="GO" id="GO:0030246">
    <property type="term" value="F:carbohydrate binding"/>
    <property type="evidence" value="ECO:0007669"/>
    <property type="project" value="InterPro"/>
</dbReference>
<dbReference type="CDD" id="cd14752">
    <property type="entry name" value="GH31_N"/>
    <property type="match status" value="1"/>
</dbReference>
<dbReference type="Pfam" id="PF13802">
    <property type="entry name" value="Gal_mutarotas_2"/>
    <property type="match status" value="1"/>
</dbReference>
<keyword evidence="2 6" id="KW-0378">Hydrolase</keyword>
<dbReference type="AlphaFoldDB" id="A0A933P0A2"/>
<accession>A0A933P0A2</accession>
<dbReference type="Pfam" id="PF01055">
    <property type="entry name" value="Glyco_hydro_31_2nd"/>
    <property type="match status" value="1"/>
</dbReference>
<dbReference type="EMBL" id="JACRAF010000069">
    <property type="protein sequence ID" value="MBI4924200.1"/>
    <property type="molecule type" value="Genomic_DNA"/>
</dbReference>
<dbReference type="InterPro" id="IPR051816">
    <property type="entry name" value="Glycosyl_Hydrolase_31"/>
</dbReference>
<dbReference type="PANTHER" id="PTHR43863">
    <property type="entry name" value="HYDROLASE, PUTATIVE (AFU_ORTHOLOGUE AFUA_1G03140)-RELATED"/>
    <property type="match status" value="1"/>
</dbReference>
<dbReference type="InterPro" id="IPR017853">
    <property type="entry name" value="GH"/>
</dbReference>
<evidence type="ECO:0000259" key="4">
    <source>
        <dbReference type="Pfam" id="PF13802"/>
    </source>
</evidence>
<dbReference type="Pfam" id="PF21365">
    <property type="entry name" value="Glyco_hydro_31_3rd"/>
    <property type="match status" value="1"/>
</dbReference>
<evidence type="ECO:0000313" key="6">
    <source>
        <dbReference type="EMBL" id="MBI4924200.1"/>
    </source>
</evidence>
<evidence type="ECO:0000256" key="1">
    <source>
        <dbReference type="ARBA" id="ARBA00007806"/>
    </source>
</evidence>
<evidence type="ECO:0000259" key="3">
    <source>
        <dbReference type="Pfam" id="PF01055"/>
    </source>
</evidence>
<protein>
    <submittedName>
        <fullName evidence="6">Glycosyl hydrolase</fullName>
    </submittedName>
</protein>